<organism evidence="1">
    <name type="scientific">Caldithrix abyssi</name>
    <dbReference type="NCBI Taxonomy" id="187145"/>
    <lineage>
        <taxon>Bacteria</taxon>
        <taxon>Pseudomonadati</taxon>
        <taxon>Calditrichota</taxon>
        <taxon>Calditrichia</taxon>
        <taxon>Calditrichales</taxon>
        <taxon>Calditrichaceae</taxon>
        <taxon>Caldithrix</taxon>
    </lineage>
</organism>
<dbReference type="AlphaFoldDB" id="A0A7V5PNX8"/>
<dbReference type="Gene3D" id="2.60.40.10">
    <property type="entry name" value="Immunoglobulins"/>
    <property type="match status" value="1"/>
</dbReference>
<protein>
    <recommendedName>
        <fullName evidence="2">Big-1 domain-containing protein</fullName>
    </recommendedName>
</protein>
<reference evidence="1" key="1">
    <citation type="journal article" date="2020" name="mSystems">
        <title>Genome- and Community-Level Interaction Insights into Carbon Utilization and Element Cycling Functions of Hydrothermarchaeota in Hydrothermal Sediment.</title>
        <authorList>
            <person name="Zhou Z."/>
            <person name="Liu Y."/>
            <person name="Xu W."/>
            <person name="Pan J."/>
            <person name="Luo Z.H."/>
            <person name="Li M."/>
        </authorList>
    </citation>
    <scope>NUCLEOTIDE SEQUENCE [LARGE SCALE GENOMIC DNA]</scope>
    <source>
        <strain evidence="1">HyVt-527</strain>
    </source>
</reference>
<dbReference type="EMBL" id="DROD01000361">
    <property type="protein sequence ID" value="HHJ52576.1"/>
    <property type="molecule type" value="Genomic_DNA"/>
</dbReference>
<feature type="non-terminal residue" evidence="1">
    <location>
        <position position="513"/>
    </location>
</feature>
<dbReference type="InterPro" id="IPR013783">
    <property type="entry name" value="Ig-like_fold"/>
</dbReference>
<gene>
    <name evidence="1" type="ORF">ENJ89_05235</name>
</gene>
<accession>A0A7V5PNX8</accession>
<evidence type="ECO:0000313" key="1">
    <source>
        <dbReference type="EMBL" id="HHJ52576.1"/>
    </source>
</evidence>
<evidence type="ECO:0008006" key="2">
    <source>
        <dbReference type="Google" id="ProtNLM"/>
    </source>
</evidence>
<comment type="caution">
    <text evidence="1">The sequence shown here is derived from an EMBL/GenBank/DDBJ whole genome shotgun (WGS) entry which is preliminary data.</text>
</comment>
<dbReference type="Proteomes" id="UP000886124">
    <property type="component" value="Unassembled WGS sequence"/>
</dbReference>
<name>A0A7V5PNX8_CALAY</name>
<sequence>MNIAYDWVDIKASDTRIIGPAFDQNTAVVGEKLPFSFNFYGVAHDSIFISSSGWISFKKPAGNDAANDTIPSANGPDSIVAVFWDTLNSDIVNDGGIYYKVLGTAPNRRVVVQWEVFDGVNPNILIFEAILYEHSNLIKFQYNRVENAFNGGGGATIGLEGSSTDGICYYYGDGTGTGPISQYMAILFHLKRNDGSATASISPTSAQAGDYQTFNYKIDNLNSTGAQGIGVADRFAIGNPFTGVTPSVTAIDLNGSSAYIQNSNTKPTDAGYATWYYDTNTDSIIVQTSYFDVIDSINVHFGQTMPQTTSSGNVYNSTFDAVLDSSARAAATGSGNSVEVTAGTVAYYTFTPADSQNTTAGTGISYTITAYDQYGNAVANTDVINLSTPGSSTAWFDVGSSVSFGGSSSVSVVVTDTVAGSFTARAEKSGDSSVNGESGVITVSAASADHFTIVSSQDSIEVGTQRNQQVRLLDQYGNTISGVDVTFTVIQGDGTFSGSLSTTTDATDNTGLA</sequence>
<proteinExistence type="predicted"/>